<dbReference type="HOGENOM" id="CLU_359658_0_0_1"/>
<gene>
    <name evidence="3" type="ORF">TTHERM_00113180</name>
</gene>
<feature type="compositionally biased region" description="Polar residues" evidence="2">
    <location>
        <begin position="166"/>
        <end position="206"/>
    </location>
</feature>
<sequence length="1218" mass="139359">MNPNLKKQQPPSSTKSSSNKVISTVKKSQSNQILQNNVGNYRALGPKIHDFALSPQQMQSPSAQQNYNSSANINYQNSTQNNQTNTQNQLLQISLSQSQFQQSILPNSTSSQLNSNKIEKQYASNGFSTLNTQVDHNGYDSLRINNKSSANQVGNHAQNQHKKKNSFSTIGSPLNNASNRSSGWAGNGLTPTNADHSNFRQNNHQISNNNVSALNSNNNNSRNSENHQNGQYLDNYDSVQSMEQFSEAEAGQNIVALKMQLRTIFHFYTTFGDRQNITYLKSNKFYKMMADANIISSSSPHININRLDLLFCQVNKHKANMSFETFLDMLPQLAQLKYPNTSAEEAMLSLITNELNPLYLGIMEKTDLGLELRSFNLPLEIECIEVLTPLYPVLQKIYESYFKWEPTNSLKKEDNYSKSLKALYQFLSEYNICPTYYTKSTAFLLYNFIVELQNLNLQFGVAESATTIFGFKDYGMVFTFQRFLLFLIRSSIICYENRIETSKYVCSSHVEKLNLLLEKMEVSEGFLNIQKKTHMTNNSHTSLLIPSTLVMRLSQNKSIDWSTPRTSQYCSFRSKLNSGLQSTRQQSFYNPPASGSPSRNNSNLRKSFLAEKLGQSFANINVFEKNNENLQKIFKYYCSYGEPMNQATLKTFKLIRLLTDAGIMKKPKISTSQNHSLNLSDIKGLNKSSTSSHLKGSYTPNTAQYSSHKYSNSIAQGSILAGGDDYQIKGQRYLSKIDMDFMVVKLTGSKWIKTFNQQTNKVSQIDPKISSPKLGFSSHMYKNDESLGAKGKIEYEHFVKLLEMIAEKLYPELEIEQSLQIIVEGQILKLLEQTQPNRKGMHDYLANLMDILKDQEIVNLLGEVHLSLVMYYKIYQDQKGYMNITNFIKFFQDFDVFPSLVSKAKLQAIFYTLAQVQANQKNSRQKQQNETMHNTSRASQMFLNDSLSSNAPDQNETEIIDQHLFVEGIALLAIEIYSEKQKNLHKIIMILERMNSSQGPIKIQKQLGHTRSPDGLHWDMLHNIRKKYTEFYKVSNYATISNQQNSYYQLDQNQSVQKSFIQNSPSTGRFDEVLKKSLNSIKMQNSINLNLSQQYLLQQKDINERSQIYQLNQNSNNQSQAPTQNFSSNNNSESQRMNNKDTVINDNNIVQQNNEEYSTNEPQLSPLNVQNKNKFDNTSTAKKAKNNTLQMSIQQQYNQQQIQKTYESPNFLTQQNHN</sequence>
<feature type="region of interest" description="Disordered" evidence="2">
    <location>
        <begin position="153"/>
        <end position="232"/>
    </location>
</feature>
<dbReference type="GO" id="GO:0015631">
    <property type="term" value="F:tubulin binding"/>
    <property type="evidence" value="ECO:0007669"/>
    <property type="project" value="InterPro"/>
</dbReference>
<evidence type="ECO:0000313" key="3">
    <source>
        <dbReference type="EMBL" id="EAR90468.3"/>
    </source>
</evidence>
<protein>
    <submittedName>
        <fullName evidence="3">Uncharacterized protein</fullName>
    </submittedName>
</protein>
<feature type="compositionally biased region" description="Low complexity" evidence="2">
    <location>
        <begin position="72"/>
        <end position="81"/>
    </location>
</feature>
<dbReference type="PANTHER" id="PTHR12932">
    <property type="entry name" value="P25 ALPHA-RELATED"/>
    <property type="match status" value="1"/>
</dbReference>
<dbReference type="GO" id="GO:0005874">
    <property type="term" value="C:microtubule"/>
    <property type="evidence" value="ECO:0007669"/>
    <property type="project" value="TreeGrafter"/>
</dbReference>
<reference evidence="4" key="1">
    <citation type="journal article" date="2006" name="PLoS Biol.">
        <title>Macronuclear genome sequence of the ciliate Tetrahymena thermophila, a model eukaryote.</title>
        <authorList>
            <person name="Eisen J.A."/>
            <person name="Coyne R.S."/>
            <person name="Wu M."/>
            <person name="Wu D."/>
            <person name="Thiagarajan M."/>
            <person name="Wortman J.R."/>
            <person name="Badger J.H."/>
            <person name="Ren Q."/>
            <person name="Amedeo P."/>
            <person name="Jones K.M."/>
            <person name="Tallon L.J."/>
            <person name="Delcher A.L."/>
            <person name="Salzberg S.L."/>
            <person name="Silva J.C."/>
            <person name="Haas B.J."/>
            <person name="Majoros W.H."/>
            <person name="Farzad M."/>
            <person name="Carlton J.M."/>
            <person name="Smith R.K. Jr."/>
            <person name="Garg J."/>
            <person name="Pearlman R.E."/>
            <person name="Karrer K.M."/>
            <person name="Sun L."/>
            <person name="Manning G."/>
            <person name="Elde N.C."/>
            <person name="Turkewitz A.P."/>
            <person name="Asai D.J."/>
            <person name="Wilkes D.E."/>
            <person name="Wang Y."/>
            <person name="Cai H."/>
            <person name="Collins K."/>
            <person name="Stewart B.A."/>
            <person name="Lee S.R."/>
            <person name="Wilamowska K."/>
            <person name="Weinberg Z."/>
            <person name="Ruzzo W.L."/>
            <person name="Wloga D."/>
            <person name="Gaertig J."/>
            <person name="Frankel J."/>
            <person name="Tsao C.-C."/>
            <person name="Gorovsky M.A."/>
            <person name="Keeling P.J."/>
            <person name="Waller R.F."/>
            <person name="Patron N.J."/>
            <person name="Cherry J.M."/>
            <person name="Stover N.A."/>
            <person name="Krieger C.J."/>
            <person name="del Toro C."/>
            <person name="Ryder H.F."/>
            <person name="Williamson S.C."/>
            <person name="Barbeau R.A."/>
            <person name="Hamilton E.P."/>
            <person name="Orias E."/>
        </authorList>
    </citation>
    <scope>NUCLEOTIDE SEQUENCE [LARGE SCALE GENOMIC DNA]</scope>
    <source>
        <strain evidence="4">SB210</strain>
    </source>
</reference>
<feature type="region of interest" description="Disordered" evidence="2">
    <location>
        <begin position="1115"/>
        <end position="1144"/>
    </location>
</feature>
<dbReference type="EMBL" id="GG662798">
    <property type="protein sequence ID" value="EAR90468.3"/>
    <property type="molecule type" value="Genomic_DNA"/>
</dbReference>
<dbReference type="AlphaFoldDB" id="Q22Z53"/>
<dbReference type="InParanoid" id="Q22Z53"/>
<dbReference type="Proteomes" id="UP000009168">
    <property type="component" value="Unassembled WGS sequence"/>
</dbReference>
<dbReference type="GO" id="GO:0001578">
    <property type="term" value="P:microtubule bundle formation"/>
    <property type="evidence" value="ECO:0007669"/>
    <property type="project" value="TreeGrafter"/>
</dbReference>
<organism evidence="3 4">
    <name type="scientific">Tetrahymena thermophila (strain SB210)</name>
    <dbReference type="NCBI Taxonomy" id="312017"/>
    <lineage>
        <taxon>Eukaryota</taxon>
        <taxon>Sar</taxon>
        <taxon>Alveolata</taxon>
        <taxon>Ciliophora</taxon>
        <taxon>Intramacronucleata</taxon>
        <taxon>Oligohymenophorea</taxon>
        <taxon>Hymenostomatida</taxon>
        <taxon>Tetrahymenina</taxon>
        <taxon>Tetrahymenidae</taxon>
        <taxon>Tetrahymena</taxon>
    </lineage>
</organism>
<dbReference type="GO" id="GO:0032273">
    <property type="term" value="P:positive regulation of protein polymerization"/>
    <property type="evidence" value="ECO:0007669"/>
    <property type="project" value="TreeGrafter"/>
</dbReference>
<dbReference type="InterPro" id="IPR011992">
    <property type="entry name" value="EF-hand-dom_pair"/>
</dbReference>
<dbReference type="KEGG" id="tet:TTHERM_00113180"/>
<dbReference type="Gene3D" id="1.10.238.10">
    <property type="entry name" value="EF-hand"/>
    <property type="match status" value="2"/>
</dbReference>
<feature type="compositionally biased region" description="Low complexity" evidence="2">
    <location>
        <begin position="1115"/>
        <end position="1134"/>
    </location>
</feature>
<name>Q22Z53_TETTS</name>
<keyword evidence="4" id="KW-1185">Reference proteome</keyword>
<dbReference type="RefSeq" id="XP_001010713.3">
    <property type="nucleotide sequence ID" value="XM_001010713.3"/>
</dbReference>
<dbReference type="PANTHER" id="PTHR12932:SF9">
    <property type="entry name" value="TUBULIN POLYMERIZATION-PROMOTING PROTEIN HOMOLOG"/>
    <property type="match status" value="1"/>
</dbReference>
<feature type="compositionally biased region" description="Low complexity" evidence="2">
    <location>
        <begin position="207"/>
        <end position="229"/>
    </location>
</feature>
<evidence type="ECO:0000313" key="4">
    <source>
        <dbReference type="Proteomes" id="UP000009168"/>
    </source>
</evidence>
<evidence type="ECO:0000256" key="1">
    <source>
        <dbReference type="ARBA" id="ARBA00010994"/>
    </source>
</evidence>
<feature type="region of interest" description="Disordered" evidence="2">
    <location>
        <begin position="1"/>
        <end position="29"/>
    </location>
</feature>
<accession>Q22Z53</accession>
<feature type="compositionally biased region" description="Low complexity" evidence="2">
    <location>
        <begin position="1"/>
        <end position="28"/>
    </location>
</feature>
<feature type="region of interest" description="Disordered" evidence="2">
    <location>
        <begin position="56"/>
        <end position="81"/>
    </location>
</feature>
<comment type="similarity">
    <text evidence="1">Belongs to the TPPP family.</text>
</comment>
<dbReference type="Pfam" id="PF05517">
    <property type="entry name" value="p25-alpha"/>
    <property type="match status" value="1"/>
</dbReference>
<dbReference type="OrthoDB" id="311094at2759"/>
<dbReference type="InterPro" id="IPR008907">
    <property type="entry name" value="TPP/p25"/>
</dbReference>
<dbReference type="eggNOG" id="ENOG502R267">
    <property type="taxonomic scope" value="Eukaryota"/>
</dbReference>
<evidence type="ECO:0000256" key="2">
    <source>
        <dbReference type="SAM" id="MobiDB-lite"/>
    </source>
</evidence>
<proteinExistence type="inferred from homology"/>
<feature type="compositionally biased region" description="Low complexity" evidence="2">
    <location>
        <begin position="56"/>
        <end position="65"/>
    </location>
</feature>
<dbReference type="SUPFAM" id="SSF47473">
    <property type="entry name" value="EF-hand"/>
    <property type="match status" value="2"/>
</dbReference>
<feature type="region of interest" description="Disordered" evidence="2">
    <location>
        <begin position="583"/>
        <end position="603"/>
    </location>
</feature>
<dbReference type="GeneID" id="7843575"/>
<dbReference type="GO" id="GO:0046785">
    <property type="term" value="P:microtubule polymerization"/>
    <property type="evidence" value="ECO:0007669"/>
    <property type="project" value="InterPro"/>
</dbReference>